<keyword evidence="5" id="KW-0963">Cytoplasm</keyword>
<comment type="similarity">
    <text evidence="5">Belongs to the thymidylate synthase family. Bacterial-type ThyA subfamily.</text>
</comment>
<dbReference type="UniPathway" id="UPA00575"/>
<evidence type="ECO:0000313" key="7">
    <source>
        <dbReference type="EMBL" id="SUA70155.1"/>
    </source>
</evidence>
<dbReference type="EC" id="2.1.1.45" evidence="1 5"/>
<accession>A0A378XYZ3</accession>
<comment type="pathway">
    <text evidence="5">Pyrimidine metabolism; dTTP biosynthesis.</text>
</comment>
<proteinExistence type="inferred from homology"/>
<comment type="caution">
    <text evidence="5">Lacks conserved residue(s) required for the propagation of feature annotation.</text>
</comment>
<feature type="domain" description="Thymidylate synthase/dCMP hydroxymethylase" evidence="6">
    <location>
        <begin position="6"/>
        <end position="262"/>
    </location>
</feature>
<dbReference type="AlphaFoldDB" id="A0A378XYZ3"/>
<evidence type="ECO:0000256" key="3">
    <source>
        <dbReference type="ARBA" id="ARBA00022679"/>
    </source>
</evidence>
<dbReference type="InterPro" id="IPR023451">
    <property type="entry name" value="Thymidate_synth/dCMP_Mease_dom"/>
</dbReference>
<feature type="binding site" description="in other chain" evidence="5">
    <location>
        <begin position="204"/>
        <end position="206"/>
    </location>
    <ligand>
        <name>dUMP</name>
        <dbReference type="ChEBI" id="CHEBI:246422"/>
        <note>ligand shared between dimeric partners</note>
    </ligand>
</feature>
<keyword evidence="4 5" id="KW-0545">Nucleotide biosynthesis</keyword>
<keyword evidence="2 5" id="KW-0489">Methyltransferase</keyword>
<keyword evidence="3 5" id="KW-0808">Transferase</keyword>
<feature type="binding site" evidence="5">
    <location>
        <begin position="123"/>
        <end position="124"/>
    </location>
    <ligand>
        <name>dUMP</name>
        <dbReference type="ChEBI" id="CHEBI:246422"/>
        <note>ligand shared between dimeric partners</note>
    </ligand>
</feature>
<comment type="function">
    <text evidence="5">Catalyzes the reductive methylation of 2'-deoxyuridine-5'-monophosphate (dUMP) to 2'-deoxythymidine-5'-monophosphate (dTMP) while utilizing 5,10-methylenetetrahydrofolate (mTHF) as the methyl donor and reductant in the reaction, yielding dihydrofolate (DHF) as a by-product. This enzymatic reaction provides an intracellular de novo source of dTMP, an essential precursor for DNA biosynthesis.</text>
</comment>
<sequence>MSSVDNQYLALVRDILENGYEDTNRTTDRSKKVFGKVLRFNLAEEFPLLTLKFTGYKTLTKEMLWIYQQGSNDVQWLNDRGIKIWDEWKLPDGTIGEAYGAQIKKHNQINKLIDELKNNPQSRRMVIDLWAVADLDKMSLTPCMFNHIADVNDGKLNWHTTIRSSDVALGLPYNIAQTAILVHMIAQVAGLQVGELMIAITNAHLYEQHYEPIKEIFNRTSYPAPKLWLDPTVTDFHEFDVDKHVKVLDYQSHPSIKMRVSV</sequence>
<dbReference type="InterPro" id="IPR036926">
    <property type="entry name" value="Thymidate_synth/dCMP_Mease_sf"/>
</dbReference>
<feature type="binding site" evidence="5">
    <location>
        <position position="166"/>
    </location>
    <ligand>
        <name>(6R)-5,10-methylene-5,6,7,8-tetrahydrofolate</name>
        <dbReference type="ChEBI" id="CHEBI:15636"/>
    </ligand>
</feature>
<reference evidence="7 8" key="1">
    <citation type="submission" date="2018-06" db="EMBL/GenBank/DDBJ databases">
        <authorList>
            <consortium name="Pathogen Informatics"/>
            <person name="Doyle S."/>
        </authorList>
    </citation>
    <scope>NUCLEOTIDE SEQUENCE [LARGE SCALE GENOMIC DNA]</scope>
    <source>
        <strain evidence="7 8">NCTC10343</strain>
    </source>
</reference>
<dbReference type="GO" id="GO:0032259">
    <property type="term" value="P:methylation"/>
    <property type="evidence" value="ECO:0007669"/>
    <property type="project" value="UniProtKB-KW"/>
</dbReference>
<dbReference type="GeneID" id="93346394"/>
<dbReference type="CDD" id="cd00351">
    <property type="entry name" value="TS_Pyrimidine_HMase"/>
    <property type="match status" value="1"/>
</dbReference>
<evidence type="ECO:0000256" key="2">
    <source>
        <dbReference type="ARBA" id="ARBA00022603"/>
    </source>
</evidence>
<dbReference type="PANTHER" id="PTHR11548">
    <property type="entry name" value="THYMIDYLATE SYNTHASE 1"/>
    <property type="match status" value="1"/>
</dbReference>
<dbReference type="InterPro" id="IPR045097">
    <property type="entry name" value="Thymidate_synth/dCMP_Mease"/>
</dbReference>
<comment type="catalytic activity">
    <reaction evidence="5">
        <text>dUMP + (6R)-5,10-methylene-5,6,7,8-tetrahydrofolate = 7,8-dihydrofolate + dTMP</text>
        <dbReference type="Rhea" id="RHEA:12104"/>
        <dbReference type="ChEBI" id="CHEBI:15636"/>
        <dbReference type="ChEBI" id="CHEBI:57451"/>
        <dbReference type="ChEBI" id="CHEBI:63528"/>
        <dbReference type="ChEBI" id="CHEBI:246422"/>
        <dbReference type="EC" id="2.1.1.45"/>
    </reaction>
</comment>
<dbReference type="InterPro" id="IPR000398">
    <property type="entry name" value="Thymidylate_synthase"/>
</dbReference>
<gene>
    <name evidence="7" type="primary">thyA1</name>
    <name evidence="5" type="synonym">thyA</name>
    <name evidence="7" type="ORF">NCTC10343_03025</name>
</gene>
<comment type="subunit">
    <text evidence="5">Homodimer.</text>
</comment>
<protein>
    <recommendedName>
        <fullName evidence="1 5">Thymidylate synthase</fullName>
        <shortName evidence="5">TS</shortName>
        <shortName evidence="5">TSase</shortName>
        <ecNumber evidence="1 5">2.1.1.45</ecNumber>
    </recommendedName>
</protein>
<dbReference type="GO" id="GO:0006231">
    <property type="term" value="P:dTMP biosynthetic process"/>
    <property type="evidence" value="ECO:0007669"/>
    <property type="project" value="UniProtKB-UniRule"/>
</dbReference>
<dbReference type="PANTHER" id="PTHR11548:SF1">
    <property type="entry name" value="THYMIDYLATE SYNTHASE 1"/>
    <property type="match status" value="1"/>
</dbReference>
<evidence type="ECO:0000256" key="5">
    <source>
        <dbReference type="HAMAP-Rule" id="MF_00008"/>
    </source>
</evidence>
<dbReference type="PRINTS" id="PR00108">
    <property type="entry name" value="THYMDSNTHASE"/>
</dbReference>
<evidence type="ECO:0000259" key="6">
    <source>
        <dbReference type="Pfam" id="PF00303"/>
    </source>
</evidence>
<feature type="binding site" evidence="5">
    <location>
        <position position="261"/>
    </location>
    <ligand>
        <name>(6R)-5,10-methylene-5,6,7,8-tetrahydrofolate</name>
        <dbReference type="ChEBI" id="CHEBI:15636"/>
    </ligand>
</feature>
<dbReference type="EMBL" id="UGSC01000001">
    <property type="protein sequence ID" value="SUA70155.1"/>
    <property type="molecule type" value="Genomic_DNA"/>
</dbReference>
<evidence type="ECO:0000313" key="8">
    <source>
        <dbReference type="Proteomes" id="UP000254400"/>
    </source>
</evidence>
<dbReference type="NCBIfam" id="TIGR03284">
    <property type="entry name" value="thym_sym"/>
    <property type="match status" value="1"/>
</dbReference>
<evidence type="ECO:0000256" key="4">
    <source>
        <dbReference type="ARBA" id="ARBA00022727"/>
    </source>
</evidence>
<dbReference type="Gene3D" id="3.30.572.10">
    <property type="entry name" value="Thymidylate synthase/dCMP hydroxymethylase domain"/>
    <property type="match status" value="1"/>
</dbReference>
<feature type="binding site" description="in other chain" evidence="5">
    <location>
        <position position="174"/>
    </location>
    <ligand>
        <name>dUMP</name>
        <dbReference type="ChEBI" id="CHEBI:246422"/>
        <note>ligand shared between dimeric partners</note>
    </ligand>
</feature>
<feature type="binding site" description="in other chain" evidence="5">
    <location>
        <position position="25"/>
    </location>
    <ligand>
        <name>dUMP</name>
        <dbReference type="ChEBI" id="CHEBI:246422"/>
        <note>ligand shared between dimeric partners</note>
    </ligand>
</feature>
<dbReference type="GO" id="GO:0005829">
    <property type="term" value="C:cytosol"/>
    <property type="evidence" value="ECO:0007669"/>
    <property type="project" value="TreeGrafter"/>
</dbReference>
<evidence type="ECO:0000256" key="1">
    <source>
        <dbReference type="ARBA" id="ARBA00011947"/>
    </source>
</evidence>
<name>A0A378XYZ3_PAEPO</name>
<dbReference type="RefSeq" id="WP_019687552.1">
    <property type="nucleotide sequence ID" value="NZ_CP036496.1"/>
</dbReference>
<organism evidence="7 8">
    <name type="scientific">Paenibacillus polymyxa</name>
    <name type="common">Bacillus polymyxa</name>
    <dbReference type="NCBI Taxonomy" id="1406"/>
    <lineage>
        <taxon>Bacteria</taxon>
        <taxon>Bacillati</taxon>
        <taxon>Bacillota</taxon>
        <taxon>Bacilli</taxon>
        <taxon>Bacillales</taxon>
        <taxon>Paenibacillaceae</taxon>
        <taxon>Paenibacillus</taxon>
    </lineage>
</organism>
<feature type="active site" description="Nucleophile" evidence="5">
    <location>
        <position position="143"/>
    </location>
</feature>
<dbReference type="HAMAP" id="MF_00008">
    <property type="entry name" value="Thymidy_synth_bact"/>
    <property type="match status" value="1"/>
</dbReference>
<dbReference type="Proteomes" id="UP000254400">
    <property type="component" value="Unassembled WGS sequence"/>
</dbReference>
<comment type="subcellular location">
    <subcellularLocation>
        <location evidence="5">Cytoplasm</location>
    </subcellularLocation>
</comment>
<dbReference type="SUPFAM" id="SSF55831">
    <property type="entry name" value="Thymidylate synthase/dCMP hydroxymethylase"/>
    <property type="match status" value="1"/>
</dbReference>
<feature type="binding site" description="in other chain" evidence="5">
    <location>
        <begin position="163"/>
        <end position="166"/>
    </location>
    <ligand>
        <name>dUMP</name>
        <dbReference type="ChEBI" id="CHEBI:246422"/>
        <note>ligand shared between dimeric partners</note>
    </ligand>
</feature>
<dbReference type="GO" id="GO:0006235">
    <property type="term" value="P:dTTP biosynthetic process"/>
    <property type="evidence" value="ECO:0007669"/>
    <property type="project" value="UniProtKB-UniRule"/>
</dbReference>
<dbReference type="GO" id="GO:0004799">
    <property type="term" value="F:thymidylate synthase activity"/>
    <property type="evidence" value="ECO:0007669"/>
    <property type="project" value="UniProtKB-UniRule"/>
</dbReference>
<dbReference type="Pfam" id="PF00303">
    <property type="entry name" value="Thymidylat_synt"/>
    <property type="match status" value="1"/>
</dbReference>